<dbReference type="AlphaFoldDB" id="A0A1F6TI75"/>
<gene>
    <name evidence="9" type="ORF">A2637_00350</name>
</gene>
<evidence type="ECO:0000259" key="8">
    <source>
        <dbReference type="PROSITE" id="PS50885"/>
    </source>
</evidence>
<name>A0A1F6TI75_9PROT</name>
<dbReference type="CDD" id="cd06225">
    <property type="entry name" value="HAMP"/>
    <property type="match status" value="1"/>
</dbReference>
<evidence type="ECO:0000259" key="7">
    <source>
        <dbReference type="PROSITE" id="PS50111"/>
    </source>
</evidence>
<dbReference type="PANTHER" id="PTHR43531">
    <property type="entry name" value="PROTEIN ICFG"/>
    <property type="match status" value="1"/>
</dbReference>
<dbReference type="PANTHER" id="PTHR43531:SF14">
    <property type="entry name" value="METHYL-ACCEPTING CHEMOTAXIS PROTEIN I-RELATED"/>
    <property type="match status" value="1"/>
</dbReference>
<dbReference type="GO" id="GO:0006935">
    <property type="term" value="P:chemotaxis"/>
    <property type="evidence" value="ECO:0007669"/>
    <property type="project" value="TreeGrafter"/>
</dbReference>
<evidence type="ECO:0000256" key="6">
    <source>
        <dbReference type="SAM" id="Phobius"/>
    </source>
</evidence>
<keyword evidence="2" id="KW-0488">Methylation</keyword>
<comment type="subcellular location">
    <subcellularLocation>
        <location evidence="1">Membrane</location>
    </subcellularLocation>
</comment>
<feature type="domain" description="Methyl-accepting transducer" evidence="7">
    <location>
        <begin position="163"/>
        <end position="392"/>
    </location>
</feature>
<dbReference type="InterPro" id="IPR003660">
    <property type="entry name" value="HAMP_dom"/>
</dbReference>
<proteinExistence type="inferred from homology"/>
<comment type="similarity">
    <text evidence="3">Belongs to the methyl-accepting chemotaxis (MCP) protein family.</text>
</comment>
<dbReference type="InterPro" id="IPR051310">
    <property type="entry name" value="MCP_chemotaxis"/>
</dbReference>
<dbReference type="PROSITE" id="PS50111">
    <property type="entry name" value="CHEMOTAXIS_TRANSDUC_2"/>
    <property type="match status" value="1"/>
</dbReference>
<dbReference type="SMART" id="SM00304">
    <property type="entry name" value="HAMP"/>
    <property type="match status" value="1"/>
</dbReference>
<dbReference type="GO" id="GO:0005886">
    <property type="term" value="C:plasma membrane"/>
    <property type="evidence" value="ECO:0007669"/>
    <property type="project" value="TreeGrafter"/>
</dbReference>
<comment type="caution">
    <text evidence="9">The sequence shown here is derived from an EMBL/GenBank/DDBJ whole genome shotgun (WGS) entry which is preliminary data.</text>
</comment>
<dbReference type="GO" id="GO:0004888">
    <property type="term" value="F:transmembrane signaling receptor activity"/>
    <property type="evidence" value="ECO:0007669"/>
    <property type="project" value="TreeGrafter"/>
</dbReference>
<evidence type="ECO:0000256" key="4">
    <source>
        <dbReference type="PROSITE-ProRule" id="PRU00284"/>
    </source>
</evidence>
<keyword evidence="6" id="KW-0472">Membrane</keyword>
<evidence type="ECO:0000256" key="2">
    <source>
        <dbReference type="ARBA" id="ARBA00022481"/>
    </source>
</evidence>
<feature type="transmembrane region" description="Helical" evidence="6">
    <location>
        <begin position="15"/>
        <end position="36"/>
    </location>
</feature>
<dbReference type="Gene3D" id="1.10.287.950">
    <property type="entry name" value="Methyl-accepting chemotaxis protein"/>
    <property type="match status" value="1"/>
</dbReference>
<reference evidence="9 10" key="1">
    <citation type="journal article" date="2016" name="Nat. Commun.">
        <title>Thousands of microbial genomes shed light on interconnected biogeochemical processes in an aquifer system.</title>
        <authorList>
            <person name="Anantharaman K."/>
            <person name="Brown C.T."/>
            <person name="Hug L.A."/>
            <person name="Sharon I."/>
            <person name="Castelle C.J."/>
            <person name="Probst A.J."/>
            <person name="Thomas B.C."/>
            <person name="Singh A."/>
            <person name="Wilkins M.J."/>
            <person name="Karaoz U."/>
            <person name="Brodie E.L."/>
            <person name="Williams K.H."/>
            <person name="Hubbard S.S."/>
            <person name="Banfield J.F."/>
        </authorList>
    </citation>
    <scope>NUCLEOTIDE SEQUENCE [LARGE SCALE GENOMIC DNA]</scope>
</reference>
<feature type="region of interest" description="Disordered" evidence="5">
    <location>
        <begin position="420"/>
        <end position="456"/>
    </location>
</feature>
<keyword evidence="6" id="KW-1133">Transmembrane helix</keyword>
<evidence type="ECO:0000313" key="9">
    <source>
        <dbReference type="EMBL" id="OGI44776.1"/>
    </source>
</evidence>
<dbReference type="SUPFAM" id="SSF58104">
    <property type="entry name" value="Methyl-accepting chemotaxis protein (MCP) signaling domain"/>
    <property type="match status" value="1"/>
</dbReference>
<evidence type="ECO:0000256" key="5">
    <source>
        <dbReference type="SAM" id="MobiDB-lite"/>
    </source>
</evidence>
<dbReference type="Gene3D" id="6.10.340.10">
    <property type="match status" value="1"/>
</dbReference>
<dbReference type="Proteomes" id="UP000179360">
    <property type="component" value="Unassembled WGS sequence"/>
</dbReference>
<evidence type="ECO:0000256" key="1">
    <source>
        <dbReference type="ARBA" id="ARBA00004370"/>
    </source>
</evidence>
<evidence type="ECO:0000256" key="3">
    <source>
        <dbReference type="ARBA" id="ARBA00029447"/>
    </source>
</evidence>
<feature type="compositionally biased region" description="Gly residues" evidence="5">
    <location>
        <begin position="420"/>
        <end position="434"/>
    </location>
</feature>
<sequence length="476" mass="49040">METFYAKGASLKTKLVGAFGAVYLMFVIGAATGLYHMSRIMDEAEKAYAVAASATAARDTTVAVMDKTGLEQARAAYRRARTVTVSAALLALALTLAAGFYLARTITGPLRRLTDAMLRASQGDLTVSLRIESTRRDEIAEAGGALNVLVDELNDNMRQVLAASEAVSGGAQELSSSAWHLSTLVQDQSSSLEETAASIEEMTGAVKQNADNALQADKLAAESSTAAAESAVLASSIKRSMDLINASSSKIANIIGVIDEIAFQTNLLALNAAVEAARAGEHGRGFAVVAAEVRNLAQRSAAAAKEIKSLIHDSLEKVGDGNHLVSVSGSKLEGIAAKVKKVADIIAEISAASQEQASGVDQVNRTIAQMDTATQTNATKVEELSSTSRSLASLADQLRSLAGKFNLGVDVAPAAAPGGDIRGAPGGGATGAGPGPVAARRPVTEPAGARPNVARRKPKIAAVAKVSANDGTWTEF</sequence>
<feature type="transmembrane region" description="Helical" evidence="6">
    <location>
        <begin position="83"/>
        <end position="103"/>
    </location>
</feature>
<evidence type="ECO:0008006" key="11">
    <source>
        <dbReference type="Google" id="ProtNLM"/>
    </source>
</evidence>
<dbReference type="PROSITE" id="PS50885">
    <property type="entry name" value="HAMP"/>
    <property type="match status" value="1"/>
</dbReference>
<keyword evidence="4" id="KW-0807">Transducer</keyword>
<dbReference type="SMART" id="SM00283">
    <property type="entry name" value="MA"/>
    <property type="match status" value="1"/>
</dbReference>
<dbReference type="InterPro" id="IPR004089">
    <property type="entry name" value="MCPsignal_dom"/>
</dbReference>
<dbReference type="GO" id="GO:0007165">
    <property type="term" value="P:signal transduction"/>
    <property type="evidence" value="ECO:0007669"/>
    <property type="project" value="UniProtKB-KW"/>
</dbReference>
<feature type="domain" description="HAMP" evidence="8">
    <location>
        <begin position="104"/>
        <end position="158"/>
    </location>
</feature>
<accession>A0A1F6TI75</accession>
<protein>
    <recommendedName>
        <fullName evidence="11">Chemotaxis protein</fullName>
    </recommendedName>
</protein>
<dbReference type="FunFam" id="1.10.287.950:FF:000001">
    <property type="entry name" value="Methyl-accepting chemotaxis sensory transducer"/>
    <property type="match status" value="1"/>
</dbReference>
<keyword evidence="6" id="KW-0812">Transmembrane</keyword>
<dbReference type="Pfam" id="PF00672">
    <property type="entry name" value="HAMP"/>
    <property type="match status" value="1"/>
</dbReference>
<dbReference type="Pfam" id="PF00015">
    <property type="entry name" value="MCPsignal"/>
    <property type="match status" value="1"/>
</dbReference>
<organism evidence="9 10">
    <name type="scientific">Candidatus Muproteobacteria bacterium RIFCSPHIGHO2_01_FULL_65_16</name>
    <dbReference type="NCBI Taxonomy" id="1817764"/>
    <lineage>
        <taxon>Bacteria</taxon>
        <taxon>Pseudomonadati</taxon>
        <taxon>Pseudomonadota</taxon>
        <taxon>Candidatus Muproteobacteria</taxon>
    </lineage>
</organism>
<dbReference type="CDD" id="cd11386">
    <property type="entry name" value="MCP_signal"/>
    <property type="match status" value="1"/>
</dbReference>
<dbReference type="EMBL" id="MFSY01000112">
    <property type="protein sequence ID" value="OGI44776.1"/>
    <property type="molecule type" value="Genomic_DNA"/>
</dbReference>
<dbReference type="STRING" id="1817764.A2637_00350"/>
<evidence type="ECO:0000313" key="10">
    <source>
        <dbReference type="Proteomes" id="UP000179360"/>
    </source>
</evidence>